<dbReference type="NCBIfam" id="TIGR00231">
    <property type="entry name" value="small_GTP"/>
    <property type="match status" value="1"/>
</dbReference>
<dbReference type="InterPro" id="IPR041835">
    <property type="entry name" value="RabL2"/>
</dbReference>
<dbReference type="AlphaFoldDB" id="A0A8S1MS23"/>
<dbReference type="GO" id="GO:0003924">
    <property type="term" value="F:GTPase activity"/>
    <property type="evidence" value="ECO:0007669"/>
    <property type="project" value="InterPro"/>
</dbReference>
<dbReference type="OrthoDB" id="48625at2759"/>
<evidence type="ECO:0000313" key="2">
    <source>
        <dbReference type="EMBL" id="CAD8079873.1"/>
    </source>
</evidence>
<protein>
    <submittedName>
        <fullName evidence="2">Uncharacterized protein</fullName>
    </submittedName>
</protein>
<keyword evidence="3" id="KW-1185">Reference proteome</keyword>
<dbReference type="SMART" id="SM00175">
    <property type="entry name" value="RAB"/>
    <property type="match status" value="1"/>
</dbReference>
<dbReference type="FunFam" id="3.40.50.300:FF:002361">
    <property type="entry name" value="Predicted protein"/>
    <property type="match status" value="1"/>
</dbReference>
<organism evidence="2 3">
    <name type="scientific">Paramecium sonneborni</name>
    <dbReference type="NCBI Taxonomy" id="65129"/>
    <lineage>
        <taxon>Eukaryota</taxon>
        <taxon>Sar</taxon>
        <taxon>Alveolata</taxon>
        <taxon>Ciliophora</taxon>
        <taxon>Intramacronucleata</taxon>
        <taxon>Oligohymenophorea</taxon>
        <taxon>Peniculida</taxon>
        <taxon>Parameciidae</taxon>
        <taxon>Paramecium</taxon>
    </lineage>
</organism>
<dbReference type="GO" id="GO:0005525">
    <property type="term" value="F:GTP binding"/>
    <property type="evidence" value="ECO:0007669"/>
    <property type="project" value="InterPro"/>
</dbReference>
<evidence type="ECO:0000313" key="3">
    <source>
        <dbReference type="Proteomes" id="UP000692954"/>
    </source>
</evidence>
<comment type="caution">
    <text evidence="2">The sequence shown here is derived from an EMBL/GenBank/DDBJ whole genome shotgun (WGS) entry which is preliminary data.</text>
</comment>
<dbReference type="Proteomes" id="UP000692954">
    <property type="component" value="Unassembled WGS sequence"/>
</dbReference>
<dbReference type="SMART" id="SM00173">
    <property type="entry name" value="RAS"/>
    <property type="match status" value="1"/>
</dbReference>
<dbReference type="SMART" id="SM00176">
    <property type="entry name" value="RAN"/>
    <property type="match status" value="1"/>
</dbReference>
<dbReference type="PROSITE" id="PS51419">
    <property type="entry name" value="RAB"/>
    <property type="match status" value="1"/>
</dbReference>
<proteinExistence type="predicted"/>
<dbReference type="PROSITE" id="PS51420">
    <property type="entry name" value="RHO"/>
    <property type="match status" value="1"/>
</dbReference>
<dbReference type="InterPro" id="IPR005225">
    <property type="entry name" value="Small_GTP-bd"/>
</dbReference>
<keyword evidence="1" id="KW-0547">Nucleotide-binding</keyword>
<dbReference type="CDD" id="cd04124">
    <property type="entry name" value="RabL2"/>
    <property type="match status" value="1"/>
</dbReference>
<evidence type="ECO:0000256" key="1">
    <source>
        <dbReference type="ARBA" id="ARBA00022741"/>
    </source>
</evidence>
<accession>A0A8S1MS23</accession>
<dbReference type="PANTHER" id="PTHR47978">
    <property type="match status" value="1"/>
</dbReference>
<name>A0A8S1MS23_9CILI</name>
<dbReference type="EMBL" id="CAJJDN010000039">
    <property type="protein sequence ID" value="CAD8079873.1"/>
    <property type="molecule type" value="Genomic_DNA"/>
</dbReference>
<gene>
    <name evidence="2" type="ORF">PSON_ATCC_30995.1.T0390332</name>
</gene>
<dbReference type="Pfam" id="PF00071">
    <property type="entry name" value="Ras"/>
    <property type="match status" value="1"/>
</dbReference>
<dbReference type="InterPro" id="IPR001806">
    <property type="entry name" value="Small_GTPase"/>
</dbReference>
<reference evidence="2" key="1">
    <citation type="submission" date="2021-01" db="EMBL/GenBank/DDBJ databases">
        <authorList>
            <consortium name="Genoscope - CEA"/>
            <person name="William W."/>
        </authorList>
    </citation>
    <scope>NUCLEOTIDE SEQUENCE</scope>
</reference>
<sequence length="195" mass="22644">MKRKVREYDENEFSKADLKIILLGDSAVGKSKLVERFLLDDYEERQQSTYALTMYRHNAKFEGKTYKIDLWDTAGQECFQTLHASYYYGAHACILCFDVTRKITYTNLKKWYEEMRQNCPTIPCLLVANKIDLDPSVTETKFKFAESNNLPIYYTSSADGTNVVKVFQEALKAAIEHKQKPGGQFMDDLMDYFQG</sequence>
<dbReference type="SMART" id="SM00174">
    <property type="entry name" value="RHO"/>
    <property type="match status" value="1"/>
</dbReference>